<comment type="caution">
    <text evidence="1">The sequence shown here is derived from an EMBL/GenBank/DDBJ whole genome shotgun (WGS) entry which is preliminary data.</text>
</comment>
<name>A0ACA9JTU8_9GLOM</name>
<protein>
    <submittedName>
        <fullName evidence="1">5239_t:CDS:1</fullName>
    </submittedName>
</protein>
<evidence type="ECO:0000313" key="2">
    <source>
        <dbReference type="Proteomes" id="UP000789860"/>
    </source>
</evidence>
<sequence length="377" mass="45690">MSSDEFSNKKETRLHDELQNDYFYYGDNDDESIIIVVLDYINNNNEKIINNKNITKKIKKVFIDNYIDKSFNEIKEKYFKNLKNLDCEFNTESAIVFNELKTQFEIDIGDKTFRRLKRKNSNIDDEKFFKQVQEEVHDTILNYSSVILCYDIDDDSVEFENYKKSEEFRYLKIIRNKNDEEAGEEINRLDEKLLKNKIISKENIKEIIKYYKRLVDLEFNDFELKVDWEELIYVLGDDDVQVQQKFDEFKPFLAKYVFLTNVKSFDNLYKKYDDANELYDLINYIVEFDIGGKIKINKGDKEKFFNMEWDVEFKNSFTEKEINEKGEMFVNEEIIKRGEIFTKDTDSEYLVRDRKVYWRCNFSNNKKEILKQLEEKK</sequence>
<organism evidence="1 2">
    <name type="scientific">Scutellospora calospora</name>
    <dbReference type="NCBI Taxonomy" id="85575"/>
    <lineage>
        <taxon>Eukaryota</taxon>
        <taxon>Fungi</taxon>
        <taxon>Fungi incertae sedis</taxon>
        <taxon>Mucoromycota</taxon>
        <taxon>Glomeromycotina</taxon>
        <taxon>Glomeromycetes</taxon>
        <taxon>Diversisporales</taxon>
        <taxon>Gigasporaceae</taxon>
        <taxon>Scutellospora</taxon>
    </lineage>
</organism>
<evidence type="ECO:0000313" key="1">
    <source>
        <dbReference type="EMBL" id="CAG8434440.1"/>
    </source>
</evidence>
<dbReference type="Proteomes" id="UP000789860">
    <property type="component" value="Unassembled WGS sequence"/>
</dbReference>
<proteinExistence type="predicted"/>
<keyword evidence="2" id="KW-1185">Reference proteome</keyword>
<dbReference type="EMBL" id="CAJVPM010000021">
    <property type="protein sequence ID" value="CAG8434440.1"/>
    <property type="molecule type" value="Genomic_DNA"/>
</dbReference>
<gene>
    <name evidence="1" type="ORF">SCALOS_LOCUS73</name>
</gene>
<accession>A0ACA9JTU8</accession>
<reference evidence="1" key="1">
    <citation type="submission" date="2021-06" db="EMBL/GenBank/DDBJ databases">
        <authorList>
            <person name="Kallberg Y."/>
            <person name="Tangrot J."/>
            <person name="Rosling A."/>
        </authorList>
    </citation>
    <scope>NUCLEOTIDE SEQUENCE</scope>
    <source>
        <strain evidence="1">AU212A</strain>
    </source>
</reference>